<proteinExistence type="inferred from homology"/>
<dbReference type="PANTHER" id="PTHR34001">
    <property type="entry name" value="BLL7405 PROTEIN"/>
    <property type="match status" value="1"/>
</dbReference>
<comment type="caution">
    <text evidence="9">The sequence shown here is derived from an EMBL/GenBank/DDBJ whole genome shotgun (WGS) entry which is preliminary data.</text>
</comment>
<evidence type="ECO:0000256" key="4">
    <source>
        <dbReference type="ARBA" id="ARBA00023237"/>
    </source>
</evidence>
<evidence type="ECO:0000256" key="7">
    <source>
        <dbReference type="SAM" id="Phobius"/>
    </source>
</evidence>
<evidence type="ECO:0000259" key="8">
    <source>
        <dbReference type="Pfam" id="PF13505"/>
    </source>
</evidence>
<reference evidence="9 10" key="1">
    <citation type="submission" date="2020-08" db="EMBL/GenBank/DDBJ databases">
        <title>Genomic Encyclopedia of Type Strains, Phase IV (KMG-V): Genome sequencing to study the core and pangenomes of soil and plant-associated prokaryotes.</title>
        <authorList>
            <person name="Whitman W."/>
        </authorList>
    </citation>
    <scope>NUCLEOTIDE SEQUENCE [LARGE SCALE GENOMIC DNA]</scope>
    <source>
        <strain evidence="9 10">SEMIA 4064</strain>
    </source>
</reference>
<evidence type="ECO:0000256" key="6">
    <source>
        <dbReference type="SAM" id="MobiDB-lite"/>
    </source>
</evidence>
<name>A0A7W8XST1_9HYPH</name>
<dbReference type="Proteomes" id="UP000549882">
    <property type="component" value="Unassembled WGS sequence"/>
</dbReference>
<keyword evidence="2" id="KW-0732">Signal</keyword>
<dbReference type="InterPro" id="IPR011250">
    <property type="entry name" value="OMP/PagP_B-barrel"/>
</dbReference>
<evidence type="ECO:0000313" key="9">
    <source>
        <dbReference type="EMBL" id="MBB5574932.1"/>
    </source>
</evidence>
<feature type="transmembrane region" description="Helical" evidence="7">
    <location>
        <begin position="54"/>
        <end position="74"/>
    </location>
</feature>
<dbReference type="SUPFAM" id="SSF56925">
    <property type="entry name" value="OMPA-like"/>
    <property type="match status" value="1"/>
</dbReference>
<evidence type="ECO:0000256" key="2">
    <source>
        <dbReference type="ARBA" id="ARBA00022729"/>
    </source>
</evidence>
<keyword evidence="3 7" id="KW-0472">Membrane</keyword>
<keyword evidence="7" id="KW-1133">Transmembrane helix</keyword>
<sequence>MGQHSQTSSQHNLTSKDTPQSGPGAWCIVTSGSSVLSRPLPCKTRWGISMHFRIFAFGAFVLSLAAPAMAADLISQSAPQPEQQNYSAFDWSGFYLGAQGGYTWNKATYLGLDQNLNSGSAGVHAGYNFQTGSIVYGIENDFNYNFEKGNEANLKWDASGRARVGYALDQNLIFATAGLAAAGGKVDVPAVGKKDDILIGWTAGGGIEHALTKNILIRGEYRYSDFGNKDFGDGIGKVSADQQKITIGASYKF</sequence>
<organism evidence="9 10">
    <name type="scientific">Rhizobium paranaense</name>
    <dbReference type="NCBI Taxonomy" id="1650438"/>
    <lineage>
        <taxon>Bacteria</taxon>
        <taxon>Pseudomonadati</taxon>
        <taxon>Pseudomonadota</taxon>
        <taxon>Alphaproteobacteria</taxon>
        <taxon>Hyphomicrobiales</taxon>
        <taxon>Rhizobiaceae</taxon>
        <taxon>Rhizobium/Agrobacterium group</taxon>
        <taxon>Rhizobium</taxon>
    </lineage>
</organism>
<evidence type="ECO:0000256" key="3">
    <source>
        <dbReference type="ARBA" id="ARBA00023136"/>
    </source>
</evidence>
<dbReference type="Pfam" id="PF13505">
    <property type="entry name" value="OMP_b-brl"/>
    <property type="match status" value="1"/>
</dbReference>
<feature type="domain" description="Outer membrane protein beta-barrel" evidence="8">
    <location>
        <begin position="72"/>
        <end position="253"/>
    </location>
</feature>
<keyword evidence="7" id="KW-0812">Transmembrane</keyword>
<accession>A0A7W8XST1</accession>
<evidence type="ECO:0000256" key="1">
    <source>
        <dbReference type="ARBA" id="ARBA00004442"/>
    </source>
</evidence>
<comment type="similarity">
    <text evidence="5">Belongs to the Omp25/RopB family.</text>
</comment>
<evidence type="ECO:0000256" key="5">
    <source>
        <dbReference type="ARBA" id="ARBA00038306"/>
    </source>
</evidence>
<evidence type="ECO:0000313" key="10">
    <source>
        <dbReference type="Proteomes" id="UP000549882"/>
    </source>
</evidence>
<keyword evidence="4" id="KW-0998">Cell outer membrane</keyword>
<dbReference type="PANTHER" id="PTHR34001:SF3">
    <property type="entry name" value="BLL7405 PROTEIN"/>
    <property type="match status" value="1"/>
</dbReference>
<feature type="region of interest" description="Disordered" evidence="6">
    <location>
        <begin position="1"/>
        <end position="21"/>
    </location>
</feature>
<dbReference type="GO" id="GO:0009279">
    <property type="term" value="C:cell outer membrane"/>
    <property type="evidence" value="ECO:0007669"/>
    <property type="project" value="UniProtKB-SubCell"/>
</dbReference>
<dbReference type="Gene3D" id="2.40.160.20">
    <property type="match status" value="1"/>
</dbReference>
<dbReference type="InterPro" id="IPR051692">
    <property type="entry name" value="OMP-like"/>
</dbReference>
<dbReference type="InterPro" id="IPR027385">
    <property type="entry name" value="Beta-barrel_OMP"/>
</dbReference>
<dbReference type="AlphaFoldDB" id="A0A7W8XST1"/>
<dbReference type="EMBL" id="JACHBI010000006">
    <property type="protein sequence ID" value="MBB5574932.1"/>
    <property type="molecule type" value="Genomic_DNA"/>
</dbReference>
<gene>
    <name evidence="9" type="ORF">GGD50_003561</name>
</gene>
<protein>
    <submittedName>
        <fullName evidence="9">Outer membrane immunogenic protein</fullName>
    </submittedName>
</protein>
<keyword evidence="10" id="KW-1185">Reference proteome</keyword>
<comment type="subcellular location">
    <subcellularLocation>
        <location evidence="1">Cell outer membrane</location>
    </subcellularLocation>
</comment>